<keyword evidence="2" id="KW-1185">Reference proteome</keyword>
<evidence type="ECO:0000313" key="1">
    <source>
        <dbReference type="EMBL" id="RKR88731.1"/>
    </source>
</evidence>
<organism evidence="1 2">
    <name type="scientific">Micromonospora pisi</name>
    <dbReference type="NCBI Taxonomy" id="589240"/>
    <lineage>
        <taxon>Bacteria</taxon>
        <taxon>Bacillati</taxon>
        <taxon>Actinomycetota</taxon>
        <taxon>Actinomycetes</taxon>
        <taxon>Micromonosporales</taxon>
        <taxon>Micromonosporaceae</taxon>
        <taxon>Micromonospora</taxon>
    </lineage>
</organism>
<evidence type="ECO:0000313" key="2">
    <source>
        <dbReference type="Proteomes" id="UP000277671"/>
    </source>
</evidence>
<name>A0A495JIU5_9ACTN</name>
<comment type="caution">
    <text evidence="1">The sequence shown here is derived from an EMBL/GenBank/DDBJ whole genome shotgun (WGS) entry which is preliminary data.</text>
</comment>
<dbReference type="AlphaFoldDB" id="A0A495JIU5"/>
<dbReference type="Proteomes" id="UP000277671">
    <property type="component" value="Unassembled WGS sequence"/>
</dbReference>
<proteinExistence type="predicted"/>
<reference evidence="1 2" key="1">
    <citation type="submission" date="2018-10" db="EMBL/GenBank/DDBJ databases">
        <title>Sequencing the genomes of 1000 actinobacteria strains.</title>
        <authorList>
            <person name="Klenk H.-P."/>
        </authorList>
    </citation>
    <scope>NUCLEOTIDE SEQUENCE [LARGE SCALE GENOMIC DNA]</scope>
    <source>
        <strain evidence="1 2">DSM 45175</strain>
    </source>
</reference>
<accession>A0A495JIU5</accession>
<sequence length="57" mass="6263">MLPVLLTGVRHHLVDFLGILDGWGQRLGLGRRGAVLTEKVDRNFAISARWDLPATPG</sequence>
<protein>
    <submittedName>
        <fullName evidence="1">Uncharacterized protein</fullName>
    </submittedName>
</protein>
<dbReference type="EMBL" id="RBKT01000001">
    <property type="protein sequence ID" value="RKR88731.1"/>
    <property type="molecule type" value="Genomic_DNA"/>
</dbReference>
<gene>
    <name evidence="1" type="ORF">BDK92_3061</name>
</gene>